<keyword evidence="6" id="KW-0694">RNA-binding</keyword>
<dbReference type="KEGG" id="ssck:SPSK_01024"/>
<feature type="compositionally biased region" description="Basic residues" evidence="13">
    <location>
        <begin position="130"/>
        <end position="140"/>
    </location>
</feature>
<evidence type="ECO:0000256" key="2">
    <source>
        <dbReference type="ARBA" id="ARBA00022741"/>
    </source>
</evidence>
<evidence type="ECO:0000256" key="3">
    <source>
        <dbReference type="ARBA" id="ARBA00022801"/>
    </source>
</evidence>
<feature type="compositionally biased region" description="Acidic residues" evidence="13">
    <location>
        <begin position="390"/>
        <end position="417"/>
    </location>
</feature>
<dbReference type="AlphaFoldDB" id="A0A0F2M070"/>
<dbReference type="InterPro" id="IPR001650">
    <property type="entry name" value="Helicase_C-like"/>
</dbReference>
<evidence type="ECO:0000256" key="11">
    <source>
        <dbReference type="ARBA" id="ARBA00024419"/>
    </source>
</evidence>
<sequence length="841" mass="89713">MDILKVLSRGLKQPNGGKPAKGNTNFLPTGAATLPSAGSSINPQLYHDRVAGLIAGSSGSKKSRKRKRSVDAAGNSGDESGGGSESGRGSDSDESEDSDDLNELDFFGERSATTADNASSSASKAVANSKKAKKAAKKQKRDPSNDLLDEDECRQILRSHRLKLTLLTDRRAAAEAAAEAAAAAVADKLEKKKKKKSEKKTKRAEEEAAAAASKAAKDEAKKQFFSQPLTAFTQLRQTYNLSARLADNLERLLYRIPTEVQMASLPLLLDPALALSKTTLPGDAAAGATSTTAIDFMAVAPTGSGKTLSFLVPAINGILKRRAEDKEKAGDDTTNNETSGRQKHNHILDTVVVAPTRELAHQIANEGKKLTVGTGVRVVAMSKGMRVQADDSDEEAENDASDSEDDNDNIEEDDEGDDGKPKASKATVTRADILVTTPLMLLNSLARRALPTVRSLVLDEADVLLDPLFREQTLGIWAACTHPDLRATFWSATMASNIEALVVEQLAAQQSSQKQDEGQKRLLVRLVVGLKDTAVPNVTHRLVYTATEQGKLLAMRQLLHPSTSTSVTGTSGSGGGGESEALRPPFLVFTQTAERATALHDELKYDIPAAAGGADRLGVLHAALADSARLAVVRKFRAGQVWVLITTDVLARGIDFAGVNGVVNYDVPGSAAAYVHRAGRTGRAGRQGGLSVTLYTKEDIPFVKSVANVIAASEKQAAKNGGTANTENKGIQQWLLDALPEVSKADKKRLKTRGVESRRSTTTAGTADKAKNNKGQHIKGKTSGRDSRETIPNAKARITSKSAWERRRDNNRRDAIASSKQRKQQSQVAGDDDEGEWGGLD</sequence>
<evidence type="ECO:0000256" key="1">
    <source>
        <dbReference type="ARBA" id="ARBA00012552"/>
    </source>
</evidence>
<evidence type="ECO:0000256" key="8">
    <source>
        <dbReference type="ARBA" id="ARBA00024355"/>
    </source>
</evidence>
<comment type="subunit">
    <text evidence="9">Interacts with the U3 snoRNA and is associated with the 90S and 40S pre-ribosomes.</text>
</comment>
<keyword evidence="5" id="KW-0067">ATP-binding</keyword>
<dbReference type="GO" id="GO:0003723">
    <property type="term" value="F:RNA binding"/>
    <property type="evidence" value="ECO:0007669"/>
    <property type="project" value="UniProtKB-KW"/>
</dbReference>
<dbReference type="Proteomes" id="UP000033710">
    <property type="component" value="Unassembled WGS sequence"/>
</dbReference>
<dbReference type="GeneID" id="27663232"/>
<keyword evidence="2" id="KW-0547">Nucleotide-binding</keyword>
<comment type="function">
    <text evidence="7">ATP-dependent RNA helicase involved in 40S ribosomal subunit biogenesis. Required for the processing and cleavage of 35S pre-rRNA at sites A0, A1, and A2, leading to mature 18S rRNA.</text>
</comment>
<dbReference type="InterPro" id="IPR050079">
    <property type="entry name" value="DEAD_box_RNA_helicase"/>
</dbReference>
<dbReference type="GO" id="GO:0030490">
    <property type="term" value="P:maturation of SSU-rRNA"/>
    <property type="evidence" value="ECO:0007669"/>
    <property type="project" value="InterPro"/>
</dbReference>
<dbReference type="PROSITE" id="PS51192">
    <property type="entry name" value="HELICASE_ATP_BIND_1"/>
    <property type="match status" value="1"/>
</dbReference>
<keyword evidence="3" id="KW-0378">Hydrolase</keyword>
<dbReference type="EC" id="3.6.4.13" evidence="1"/>
<evidence type="ECO:0000256" key="7">
    <source>
        <dbReference type="ARBA" id="ARBA00024310"/>
    </source>
</evidence>
<feature type="region of interest" description="Disordered" evidence="13">
    <location>
        <begin position="188"/>
        <end position="213"/>
    </location>
</feature>
<feature type="domain" description="Helicase ATP-binding" evidence="14">
    <location>
        <begin position="287"/>
        <end position="512"/>
    </location>
</feature>
<dbReference type="GO" id="GO:0016787">
    <property type="term" value="F:hydrolase activity"/>
    <property type="evidence" value="ECO:0007669"/>
    <property type="project" value="UniProtKB-KW"/>
</dbReference>
<dbReference type="OrthoDB" id="360161at2759"/>
<proteinExistence type="inferred from homology"/>
<feature type="region of interest" description="Disordered" evidence="13">
    <location>
        <begin position="383"/>
        <end position="426"/>
    </location>
</feature>
<dbReference type="GO" id="GO:0005829">
    <property type="term" value="C:cytosol"/>
    <property type="evidence" value="ECO:0007669"/>
    <property type="project" value="TreeGrafter"/>
</dbReference>
<dbReference type="GO" id="GO:0005524">
    <property type="term" value="F:ATP binding"/>
    <property type="evidence" value="ECO:0007669"/>
    <property type="project" value="UniProtKB-KW"/>
</dbReference>
<evidence type="ECO:0000256" key="4">
    <source>
        <dbReference type="ARBA" id="ARBA00022806"/>
    </source>
</evidence>
<evidence type="ECO:0000256" key="9">
    <source>
        <dbReference type="ARBA" id="ARBA00024367"/>
    </source>
</evidence>
<feature type="domain" description="Helicase C-terminal" evidence="15">
    <location>
        <begin position="576"/>
        <end position="731"/>
    </location>
</feature>
<feature type="compositionally biased region" description="Acidic residues" evidence="13">
    <location>
        <begin position="92"/>
        <end position="103"/>
    </location>
</feature>
<feature type="compositionally biased region" description="Basic residues" evidence="13">
    <location>
        <begin position="772"/>
        <end position="782"/>
    </location>
</feature>
<dbReference type="PROSITE" id="PS51194">
    <property type="entry name" value="HELICASE_CTER"/>
    <property type="match status" value="1"/>
</dbReference>
<dbReference type="PANTHER" id="PTHR47959">
    <property type="entry name" value="ATP-DEPENDENT RNA HELICASE RHLE-RELATED"/>
    <property type="match status" value="1"/>
</dbReference>
<feature type="region of interest" description="Disordered" evidence="13">
    <location>
        <begin position="54"/>
        <end position="147"/>
    </location>
</feature>
<dbReference type="SUPFAM" id="SSF52540">
    <property type="entry name" value="P-loop containing nucleoside triphosphate hydrolases"/>
    <property type="match status" value="1"/>
</dbReference>
<evidence type="ECO:0000256" key="13">
    <source>
        <dbReference type="SAM" id="MobiDB-lite"/>
    </source>
</evidence>
<dbReference type="RefSeq" id="XP_016584222.1">
    <property type="nucleotide sequence ID" value="XM_016727955.1"/>
</dbReference>
<gene>
    <name evidence="16" type="ORF">SPSK_01024</name>
</gene>
<feature type="region of interest" description="Disordered" evidence="13">
    <location>
        <begin position="1"/>
        <end position="28"/>
    </location>
</feature>
<comment type="similarity">
    <text evidence="8">Belongs to the DEAD box helicase family. DDX52/ROK1 subfamily.</text>
</comment>
<dbReference type="InterPro" id="IPR011545">
    <property type="entry name" value="DEAD/DEAH_box_helicase_dom"/>
</dbReference>
<comment type="caution">
    <text evidence="16">The sequence shown here is derived from an EMBL/GenBank/DDBJ whole genome shotgun (WGS) entry which is preliminary data.</text>
</comment>
<dbReference type="InterPro" id="IPR044764">
    <property type="entry name" value="DDX52/Rok1_DEADc"/>
</dbReference>
<accession>A0A0F2M070</accession>
<keyword evidence="4" id="KW-0347">Helicase</keyword>
<dbReference type="Pfam" id="PF00271">
    <property type="entry name" value="Helicase_C"/>
    <property type="match status" value="1"/>
</dbReference>
<reference evidence="16 17" key="1">
    <citation type="journal article" date="2014" name="BMC Genomics">
        <title>Comparative genomics of the major fungal agents of human and animal Sporotrichosis: Sporothrix schenckii and Sporothrix brasiliensis.</title>
        <authorList>
            <person name="Teixeira M.M."/>
            <person name="de Almeida L.G."/>
            <person name="Kubitschek-Barreira P."/>
            <person name="Alves F.L."/>
            <person name="Kioshima E.S."/>
            <person name="Abadio A.K."/>
            <person name="Fernandes L."/>
            <person name="Derengowski L.S."/>
            <person name="Ferreira K.S."/>
            <person name="Souza R.C."/>
            <person name="Ruiz J.C."/>
            <person name="de Andrade N.C."/>
            <person name="Paes H.C."/>
            <person name="Nicola A.M."/>
            <person name="Albuquerque P."/>
            <person name="Gerber A.L."/>
            <person name="Martins V.P."/>
            <person name="Peconick L.D."/>
            <person name="Neto A.V."/>
            <person name="Chaucanez C.B."/>
            <person name="Silva P.A."/>
            <person name="Cunha O.L."/>
            <person name="de Oliveira F.F."/>
            <person name="dos Santos T.C."/>
            <person name="Barros A.L."/>
            <person name="Soares M.A."/>
            <person name="de Oliveira L.M."/>
            <person name="Marini M.M."/>
            <person name="Villalobos-Duno H."/>
            <person name="Cunha M.M."/>
            <person name="de Hoog S."/>
            <person name="da Silveira J.F."/>
            <person name="Henrissat B."/>
            <person name="Nino-Vega G.A."/>
            <person name="Cisalpino P.S."/>
            <person name="Mora-Montes H.M."/>
            <person name="Almeida S.R."/>
            <person name="Stajich J.E."/>
            <person name="Lopes-Bezerra L.M."/>
            <person name="Vasconcelos A.T."/>
            <person name="Felipe M.S."/>
        </authorList>
    </citation>
    <scope>NUCLEOTIDE SEQUENCE [LARGE SCALE GENOMIC DNA]</scope>
    <source>
        <strain evidence="16 17">1099-18</strain>
    </source>
</reference>
<feature type="compositionally biased region" description="Basic and acidic residues" evidence="13">
    <location>
        <begin position="803"/>
        <end position="815"/>
    </location>
</feature>
<name>A0A0F2M070_SPOSC</name>
<dbReference type="InterPro" id="IPR027417">
    <property type="entry name" value="P-loop_NTPase"/>
</dbReference>
<dbReference type="PANTHER" id="PTHR47959:SF15">
    <property type="entry name" value="RNA HELICASE"/>
    <property type="match status" value="1"/>
</dbReference>
<dbReference type="CDD" id="cd17957">
    <property type="entry name" value="DEADc_DDX52"/>
    <property type="match status" value="1"/>
</dbReference>
<dbReference type="EMBL" id="AXCR01000011">
    <property type="protein sequence ID" value="KJR81546.1"/>
    <property type="molecule type" value="Genomic_DNA"/>
</dbReference>
<feature type="compositionally biased region" description="Low complexity" evidence="13">
    <location>
        <begin position="111"/>
        <end position="129"/>
    </location>
</feature>
<evidence type="ECO:0000256" key="5">
    <source>
        <dbReference type="ARBA" id="ARBA00022840"/>
    </source>
</evidence>
<dbReference type="InterPro" id="IPR014001">
    <property type="entry name" value="Helicase_ATP-bd"/>
</dbReference>
<dbReference type="Pfam" id="PF00270">
    <property type="entry name" value="DEAD"/>
    <property type="match status" value="2"/>
</dbReference>
<evidence type="ECO:0000256" key="12">
    <source>
        <dbReference type="ARBA" id="ARBA00047984"/>
    </source>
</evidence>
<dbReference type="GO" id="GO:0003724">
    <property type="term" value="F:RNA helicase activity"/>
    <property type="evidence" value="ECO:0007669"/>
    <property type="project" value="UniProtKB-EC"/>
</dbReference>
<dbReference type="VEuPathDB" id="FungiDB:SPSK_01024"/>
<evidence type="ECO:0000256" key="6">
    <source>
        <dbReference type="ARBA" id="ARBA00022884"/>
    </source>
</evidence>
<evidence type="ECO:0000256" key="10">
    <source>
        <dbReference type="ARBA" id="ARBA00024410"/>
    </source>
</evidence>
<protein>
    <recommendedName>
        <fullName evidence="10">ATP-dependent RNA helicase ROK1</fullName>
        <ecNumber evidence="1">3.6.4.13</ecNumber>
    </recommendedName>
    <alternativeName>
        <fullName evidence="11">ATP-dependent RNA helicase rok1</fullName>
    </alternativeName>
</protein>
<comment type="catalytic activity">
    <reaction evidence="12">
        <text>ATP + H2O = ADP + phosphate + H(+)</text>
        <dbReference type="Rhea" id="RHEA:13065"/>
        <dbReference type="ChEBI" id="CHEBI:15377"/>
        <dbReference type="ChEBI" id="CHEBI:15378"/>
        <dbReference type="ChEBI" id="CHEBI:30616"/>
        <dbReference type="ChEBI" id="CHEBI:43474"/>
        <dbReference type="ChEBI" id="CHEBI:456216"/>
        <dbReference type="EC" id="3.6.4.13"/>
    </reaction>
</comment>
<dbReference type="Gene3D" id="3.40.50.300">
    <property type="entry name" value="P-loop containing nucleotide triphosphate hydrolases"/>
    <property type="match status" value="2"/>
</dbReference>
<evidence type="ECO:0000313" key="16">
    <source>
        <dbReference type="EMBL" id="KJR81546.1"/>
    </source>
</evidence>
<evidence type="ECO:0000313" key="17">
    <source>
        <dbReference type="Proteomes" id="UP000033710"/>
    </source>
</evidence>
<feature type="region of interest" description="Disordered" evidence="13">
    <location>
        <begin position="323"/>
        <end position="347"/>
    </location>
</feature>
<evidence type="ECO:0000259" key="15">
    <source>
        <dbReference type="PROSITE" id="PS51194"/>
    </source>
</evidence>
<evidence type="ECO:0000259" key="14">
    <source>
        <dbReference type="PROSITE" id="PS51192"/>
    </source>
</evidence>
<reference evidence="16 17" key="2">
    <citation type="journal article" date="2015" name="Eukaryot. Cell">
        <title>Asexual propagation of a virulent clone complex in a human and feline outbreak of sporotrichosis.</title>
        <authorList>
            <person name="Teixeira Mde M."/>
            <person name="Rodrigues A.M."/>
            <person name="Tsui C.K."/>
            <person name="de Almeida L.G."/>
            <person name="Van Diepeningen A.D."/>
            <person name="van den Ende B.G."/>
            <person name="Fernandes G.F."/>
            <person name="Kano R."/>
            <person name="Hamelin R.C."/>
            <person name="Lopes-Bezerra L.M."/>
            <person name="Vasconcelos A.T."/>
            <person name="de Hoog S."/>
            <person name="de Camargo Z.P."/>
            <person name="Felipe M.S."/>
        </authorList>
    </citation>
    <scope>NUCLEOTIDE SEQUENCE [LARGE SCALE GENOMIC DNA]</scope>
    <source>
        <strain evidence="16 17">1099-18</strain>
    </source>
</reference>
<feature type="region of interest" description="Disordered" evidence="13">
    <location>
        <begin position="746"/>
        <end position="841"/>
    </location>
</feature>
<dbReference type="SMART" id="SM00490">
    <property type="entry name" value="HELICc"/>
    <property type="match status" value="1"/>
</dbReference>
<dbReference type="CDD" id="cd18787">
    <property type="entry name" value="SF2_C_DEAD"/>
    <property type="match status" value="1"/>
</dbReference>
<feature type="compositionally biased region" description="Acidic residues" evidence="13">
    <location>
        <begin position="830"/>
        <end position="841"/>
    </location>
</feature>
<feature type="compositionally biased region" description="Basic residues" evidence="13">
    <location>
        <begin position="191"/>
        <end position="202"/>
    </location>
</feature>
<dbReference type="SMART" id="SM00487">
    <property type="entry name" value="DEXDc"/>
    <property type="match status" value="1"/>
</dbReference>
<organism evidence="16 17">
    <name type="scientific">Sporothrix schenckii 1099-18</name>
    <dbReference type="NCBI Taxonomy" id="1397361"/>
    <lineage>
        <taxon>Eukaryota</taxon>
        <taxon>Fungi</taxon>
        <taxon>Dikarya</taxon>
        <taxon>Ascomycota</taxon>
        <taxon>Pezizomycotina</taxon>
        <taxon>Sordariomycetes</taxon>
        <taxon>Sordariomycetidae</taxon>
        <taxon>Ophiostomatales</taxon>
        <taxon>Ophiostomataceae</taxon>
        <taxon>Sporothrix</taxon>
    </lineage>
</organism>